<accession>A0A915PFR3</accession>
<dbReference type="Proteomes" id="UP000887581">
    <property type="component" value="Unplaced"/>
</dbReference>
<feature type="transmembrane region" description="Helical" evidence="9">
    <location>
        <begin position="177"/>
        <end position="202"/>
    </location>
</feature>
<evidence type="ECO:0000256" key="4">
    <source>
        <dbReference type="ARBA" id="ARBA00022989"/>
    </source>
</evidence>
<keyword evidence="3 9" id="KW-0812">Transmembrane</keyword>
<evidence type="ECO:0000313" key="10">
    <source>
        <dbReference type="Proteomes" id="UP000887581"/>
    </source>
</evidence>
<reference evidence="11" key="1">
    <citation type="submission" date="2022-11" db="UniProtKB">
        <authorList>
            <consortium name="WormBaseParasite"/>
        </authorList>
    </citation>
    <scope>IDENTIFICATION</scope>
</reference>
<proteinExistence type="predicted"/>
<keyword evidence="4 9" id="KW-1133">Transmembrane helix</keyword>
<evidence type="ECO:0000256" key="7">
    <source>
        <dbReference type="ARBA" id="ARBA00023170"/>
    </source>
</evidence>
<keyword evidence="5" id="KW-0297">G-protein coupled receptor</keyword>
<evidence type="ECO:0000256" key="6">
    <source>
        <dbReference type="ARBA" id="ARBA00023136"/>
    </source>
</evidence>
<dbReference type="PRINTS" id="PR00237">
    <property type="entry name" value="GPCRRHODOPSN"/>
</dbReference>
<keyword evidence="10" id="KW-1185">Reference proteome</keyword>
<keyword evidence="2" id="KW-1003">Cell membrane</keyword>
<feature type="transmembrane region" description="Helical" evidence="9">
    <location>
        <begin position="91"/>
        <end position="113"/>
    </location>
</feature>
<dbReference type="WBParaSite" id="sdigi.contig144.g5185.t1">
    <property type="protein sequence ID" value="sdigi.contig144.g5185.t1"/>
    <property type="gene ID" value="sdigi.contig144.g5185"/>
</dbReference>
<dbReference type="GO" id="GO:0043005">
    <property type="term" value="C:neuron projection"/>
    <property type="evidence" value="ECO:0007669"/>
    <property type="project" value="TreeGrafter"/>
</dbReference>
<evidence type="ECO:0000256" key="2">
    <source>
        <dbReference type="ARBA" id="ARBA00022475"/>
    </source>
</evidence>
<dbReference type="GO" id="GO:0005886">
    <property type="term" value="C:plasma membrane"/>
    <property type="evidence" value="ECO:0007669"/>
    <property type="project" value="UniProtKB-SubCell"/>
</dbReference>
<dbReference type="GO" id="GO:0004930">
    <property type="term" value="F:G protein-coupled receptor activity"/>
    <property type="evidence" value="ECO:0007669"/>
    <property type="project" value="UniProtKB-KW"/>
</dbReference>
<keyword evidence="8" id="KW-0807">Transducer</keyword>
<dbReference type="Gene3D" id="1.20.1070.10">
    <property type="entry name" value="Rhodopsin 7-helix transmembrane proteins"/>
    <property type="match status" value="2"/>
</dbReference>
<protein>
    <submittedName>
        <fullName evidence="11">G-protein coupled receptors family 1 profile domain-containing protein</fullName>
    </submittedName>
</protein>
<dbReference type="InterPro" id="IPR000276">
    <property type="entry name" value="GPCR_Rhodpsn"/>
</dbReference>
<keyword evidence="7" id="KW-0675">Receptor</keyword>
<keyword evidence="6 9" id="KW-0472">Membrane</keyword>
<evidence type="ECO:0000256" key="8">
    <source>
        <dbReference type="ARBA" id="ARBA00023224"/>
    </source>
</evidence>
<evidence type="ECO:0000256" key="3">
    <source>
        <dbReference type="ARBA" id="ARBA00022692"/>
    </source>
</evidence>
<dbReference type="PANTHER" id="PTHR24229:SF53">
    <property type="entry name" value="NEUROPEPTIDE RECEPTOR 18"/>
    <property type="match status" value="1"/>
</dbReference>
<feature type="transmembrane region" description="Helical" evidence="9">
    <location>
        <begin position="149"/>
        <end position="165"/>
    </location>
</feature>
<organism evidence="10 11">
    <name type="scientific">Setaria digitata</name>
    <dbReference type="NCBI Taxonomy" id="48799"/>
    <lineage>
        <taxon>Eukaryota</taxon>
        <taxon>Metazoa</taxon>
        <taxon>Ecdysozoa</taxon>
        <taxon>Nematoda</taxon>
        <taxon>Chromadorea</taxon>
        <taxon>Rhabditida</taxon>
        <taxon>Spirurina</taxon>
        <taxon>Spiruromorpha</taxon>
        <taxon>Filarioidea</taxon>
        <taxon>Setariidae</taxon>
        <taxon>Setaria</taxon>
    </lineage>
</organism>
<evidence type="ECO:0000313" key="11">
    <source>
        <dbReference type="WBParaSite" id="sdigi.contig144.g5185.t1"/>
    </source>
</evidence>
<evidence type="ECO:0000256" key="5">
    <source>
        <dbReference type="ARBA" id="ARBA00023040"/>
    </source>
</evidence>
<dbReference type="AlphaFoldDB" id="A0A915PFR3"/>
<dbReference type="SUPFAM" id="SSF81321">
    <property type="entry name" value="Family A G protein-coupled receptor-like"/>
    <property type="match status" value="1"/>
</dbReference>
<dbReference type="GO" id="GO:0042277">
    <property type="term" value="F:peptide binding"/>
    <property type="evidence" value="ECO:0007669"/>
    <property type="project" value="TreeGrafter"/>
</dbReference>
<sequence>MKINYILPFSNHNNGGLMAIATLYAFLFMLGTCGNAATLAVVYHVRSIDPRTRRNTTLTYISILSIVDFISMLPLPMTITDQVGLRTTRTAYFLLALMFCITCIMLCPIVIFAQAKYSKTRVMAPATDATVECLLLQYAAQIILLRDGWTPYWISVLYLLYLEIFPPPELQMPNSSFIYFMYGVHALPYINSASNFILYGLLNRQLHHSYSMKQSKALRKGQYNLVRMRTEFTTDVSMKKNSSDSFKASSDVKYSATVTVNNDGSCMNENELRVNFEKRNMAFKSQIDSNNENNSTIRGISMKDESFLDTKNLEELSTAINISSSNDELLNDVNL</sequence>
<evidence type="ECO:0000256" key="9">
    <source>
        <dbReference type="SAM" id="Phobius"/>
    </source>
</evidence>
<dbReference type="PANTHER" id="PTHR24229">
    <property type="entry name" value="NEUROPEPTIDES RECEPTOR"/>
    <property type="match status" value="1"/>
</dbReference>
<feature type="transmembrane region" description="Helical" evidence="9">
    <location>
        <begin position="20"/>
        <end position="45"/>
    </location>
</feature>
<feature type="transmembrane region" description="Helical" evidence="9">
    <location>
        <begin position="57"/>
        <end position="79"/>
    </location>
</feature>
<name>A0A915PFR3_9BILA</name>
<comment type="subcellular location">
    <subcellularLocation>
        <location evidence="1">Cell membrane</location>
        <topology evidence="1">Multi-pass membrane protein</topology>
    </subcellularLocation>
</comment>
<evidence type="ECO:0000256" key="1">
    <source>
        <dbReference type="ARBA" id="ARBA00004651"/>
    </source>
</evidence>